<dbReference type="PROSITE" id="PS00028">
    <property type="entry name" value="ZINC_FINGER_C2H2_1"/>
    <property type="match status" value="7"/>
</dbReference>
<dbReference type="InterPro" id="IPR013087">
    <property type="entry name" value="Znf_C2H2_type"/>
</dbReference>
<dbReference type="Gene3D" id="3.30.160.60">
    <property type="entry name" value="Classic Zinc Finger"/>
    <property type="match status" value="7"/>
</dbReference>
<feature type="compositionally biased region" description="Basic and acidic residues" evidence="12">
    <location>
        <begin position="157"/>
        <end position="180"/>
    </location>
</feature>
<evidence type="ECO:0000313" key="15">
    <source>
        <dbReference type="Proteomes" id="UP001178508"/>
    </source>
</evidence>
<evidence type="ECO:0000259" key="13">
    <source>
        <dbReference type="PROSITE" id="PS50157"/>
    </source>
</evidence>
<dbReference type="SMART" id="SM00355">
    <property type="entry name" value="ZnF_C2H2"/>
    <property type="match status" value="7"/>
</dbReference>
<keyword evidence="5 11" id="KW-0863">Zinc-finger</keyword>
<dbReference type="EMBL" id="OY660884">
    <property type="protein sequence ID" value="CAJ1082946.1"/>
    <property type="molecule type" value="Genomic_DNA"/>
</dbReference>
<feature type="domain" description="C2H2-type" evidence="13">
    <location>
        <begin position="316"/>
        <end position="343"/>
    </location>
</feature>
<dbReference type="FunFam" id="3.30.160.60:FF:000100">
    <property type="entry name" value="Zinc finger 45-like"/>
    <property type="match status" value="1"/>
</dbReference>
<evidence type="ECO:0000313" key="14">
    <source>
        <dbReference type="EMBL" id="CAJ1082946.1"/>
    </source>
</evidence>
<feature type="domain" description="C2H2-type" evidence="13">
    <location>
        <begin position="344"/>
        <end position="371"/>
    </location>
</feature>
<feature type="domain" description="C2H2-type" evidence="13">
    <location>
        <begin position="260"/>
        <end position="287"/>
    </location>
</feature>
<keyword evidence="8" id="KW-0238">DNA-binding</keyword>
<dbReference type="FunFam" id="3.30.160.60:FF:002716">
    <property type="entry name" value="Zinc finger protein 212"/>
    <property type="match status" value="1"/>
</dbReference>
<evidence type="ECO:0000256" key="1">
    <source>
        <dbReference type="ARBA" id="ARBA00004123"/>
    </source>
</evidence>
<evidence type="ECO:0000256" key="3">
    <source>
        <dbReference type="ARBA" id="ARBA00022723"/>
    </source>
</evidence>
<feature type="domain" description="C2H2-type" evidence="13">
    <location>
        <begin position="372"/>
        <end position="399"/>
    </location>
</feature>
<dbReference type="AlphaFoldDB" id="A0AAV1HBW6"/>
<dbReference type="GO" id="GO:0000981">
    <property type="term" value="F:DNA-binding transcription factor activity, RNA polymerase II-specific"/>
    <property type="evidence" value="ECO:0007669"/>
    <property type="project" value="TreeGrafter"/>
</dbReference>
<dbReference type="FunFam" id="3.30.160.60:FF:000478">
    <property type="entry name" value="Zinc finger protein 133"/>
    <property type="match status" value="1"/>
</dbReference>
<feature type="region of interest" description="Disordered" evidence="12">
    <location>
        <begin position="119"/>
        <end position="203"/>
    </location>
</feature>
<evidence type="ECO:0000256" key="11">
    <source>
        <dbReference type="PROSITE-ProRule" id="PRU00042"/>
    </source>
</evidence>
<dbReference type="GO" id="GO:0008270">
    <property type="term" value="F:zinc ion binding"/>
    <property type="evidence" value="ECO:0007669"/>
    <property type="project" value="UniProtKB-KW"/>
</dbReference>
<name>A0AAV1HBW6_XYRNO</name>
<keyword evidence="10" id="KW-0539">Nucleus</keyword>
<evidence type="ECO:0000256" key="6">
    <source>
        <dbReference type="ARBA" id="ARBA00022833"/>
    </source>
</evidence>
<feature type="domain" description="C2H2-type" evidence="13">
    <location>
        <begin position="288"/>
        <end position="315"/>
    </location>
</feature>
<proteinExistence type="inferred from homology"/>
<dbReference type="InterPro" id="IPR036236">
    <property type="entry name" value="Znf_C2H2_sf"/>
</dbReference>
<keyword evidence="15" id="KW-1185">Reference proteome</keyword>
<dbReference type="Pfam" id="PF00096">
    <property type="entry name" value="zf-C2H2"/>
    <property type="match status" value="7"/>
</dbReference>
<keyword evidence="4" id="KW-0677">Repeat</keyword>
<evidence type="ECO:0000256" key="7">
    <source>
        <dbReference type="ARBA" id="ARBA00023015"/>
    </source>
</evidence>
<dbReference type="GO" id="GO:0000977">
    <property type="term" value="F:RNA polymerase II transcription regulatory region sequence-specific DNA binding"/>
    <property type="evidence" value="ECO:0007669"/>
    <property type="project" value="TreeGrafter"/>
</dbReference>
<evidence type="ECO:0000256" key="2">
    <source>
        <dbReference type="ARBA" id="ARBA00006991"/>
    </source>
</evidence>
<keyword evidence="9" id="KW-0804">Transcription</keyword>
<gene>
    <name evidence="14" type="ORF">XNOV1_A016904</name>
</gene>
<dbReference type="PANTHER" id="PTHR24409:SF331">
    <property type="entry name" value="ZINC FINGER PROTEIN 322A"/>
    <property type="match status" value="1"/>
</dbReference>
<evidence type="ECO:0000256" key="4">
    <source>
        <dbReference type="ARBA" id="ARBA00022737"/>
    </source>
</evidence>
<organism evidence="14 15">
    <name type="scientific">Xyrichtys novacula</name>
    <name type="common">Pearly razorfish</name>
    <name type="synonym">Hemipteronotus novacula</name>
    <dbReference type="NCBI Taxonomy" id="13765"/>
    <lineage>
        <taxon>Eukaryota</taxon>
        <taxon>Metazoa</taxon>
        <taxon>Chordata</taxon>
        <taxon>Craniata</taxon>
        <taxon>Vertebrata</taxon>
        <taxon>Euteleostomi</taxon>
        <taxon>Actinopterygii</taxon>
        <taxon>Neopterygii</taxon>
        <taxon>Teleostei</taxon>
        <taxon>Neoteleostei</taxon>
        <taxon>Acanthomorphata</taxon>
        <taxon>Eupercaria</taxon>
        <taxon>Labriformes</taxon>
        <taxon>Labridae</taxon>
        <taxon>Xyrichtys</taxon>
    </lineage>
</organism>
<feature type="domain" description="C2H2-type" evidence="13">
    <location>
        <begin position="232"/>
        <end position="259"/>
    </location>
</feature>
<evidence type="ECO:0000256" key="8">
    <source>
        <dbReference type="ARBA" id="ARBA00023125"/>
    </source>
</evidence>
<keyword evidence="6" id="KW-0862">Zinc</keyword>
<dbReference type="FunFam" id="3.30.160.60:FF:000630">
    <property type="entry name" value="Zinc finger protein 180"/>
    <property type="match status" value="2"/>
</dbReference>
<dbReference type="PROSITE" id="PS50157">
    <property type="entry name" value="ZINC_FINGER_C2H2_2"/>
    <property type="match status" value="7"/>
</dbReference>
<keyword evidence="7" id="KW-0805">Transcription regulation</keyword>
<evidence type="ECO:0000256" key="10">
    <source>
        <dbReference type="ARBA" id="ARBA00023242"/>
    </source>
</evidence>
<reference evidence="14" key="1">
    <citation type="submission" date="2023-08" db="EMBL/GenBank/DDBJ databases">
        <authorList>
            <person name="Alioto T."/>
            <person name="Alioto T."/>
            <person name="Gomez Garrido J."/>
        </authorList>
    </citation>
    <scope>NUCLEOTIDE SEQUENCE</scope>
</reference>
<comment type="subcellular location">
    <subcellularLocation>
        <location evidence="1">Nucleus</location>
    </subcellularLocation>
</comment>
<feature type="domain" description="C2H2-type" evidence="13">
    <location>
        <begin position="204"/>
        <end position="231"/>
    </location>
</feature>
<dbReference type="Proteomes" id="UP001178508">
    <property type="component" value="Chromosome 21"/>
</dbReference>
<evidence type="ECO:0000256" key="5">
    <source>
        <dbReference type="ARBA" id="ARBA00022771"/>
    </source>
</evidence>
<dbReference type="PANTHER" id="PTHR24409">
    <property type="entry name" value="ZINC FINGER PROTEIN 142"/>
    <property type="match status" value="1"/>
</dbReference>
<evidence type="ECO:0000256" key="9">
    <source>
        <dbReference type="ARBA" id="ARBA00023163"/>
    </source>
</evidence>
<keyword evidence="3" id="KW-0479">Metal-binding</keyword>
<sequence>MSDCRDLEVLSKQDLLAVTQTDEEELHHQRNQQNMIITPELKDQSEVYISDVQQLKAIQKEWSPGLERKDTKPWHFEKEQEDLWSCQEEAEAEEADISMLPFTVVIVKNEDDEKEPQFLQFQHSHPERTGTEADCEDCERSEEASNSDLEGYLQPEMKVKTEDSSESETKDRDDKCKTTRDVQPGLKTLENTEEMTPKMSKKPLSCSQCGKTFTRNGYMTKHMRTHTGEKPFSCSMCGKRFAQKNYVTQHMITHTGEKPFSCSMCGKKFSQKNHVTQHMILHIGETPFSCSLCDKRFALKYRLTQHMIIHTGVKPFSCSLCDKKFAQKGCLNRHMTRHTGDKPYTCSTCEKRFSQKAHLVEHMIIHTGEKRFSCSVCGKRYTHKENVRKHMAHHKEEKPFIIQSTGA</sequence>
<evidence type="ECO:0000256" key="12">
    <source>
        <dbReference type="SAM" id="MobiDB-lite"/>
    </source>
</evidence>
<accession>A0AAV1HBW6</accession>
<dbReference type="GO" id="GO:0005634">
    <property type="term" value="C:nucleus"/>
    <property type="evidence" value="ECO:0007669"/>
    <property type="project" value="UniProtKB-SubCell"/>
</dbReference>
<comment type="similarity">
    <text evidence="2">Belongs to the krueppel C2H2-type zinc-finger protein family.</text>
</comment>
<protein>
    <submittedName>
        <fullName evidence="14">LOW QUALITY PROTEIN: zinc finger protein 41-like</fullName>
    </submittedName>
</protein>
<dbReference type="SUPFAM" id="SSF57667">
    <property type="entry name" value="beta-beta-alpha zinc fingers"/>
    <property type="match status" value="4"/>
</dbReference>
<dbReference type="FunFam" id="3.30.160.60:FF:000912">
    <property type="entry name" value="Zinc finger protein 660"/>
    <property type="match status" value="2"/>
</dbReference>